<dbReference type="Proteomes" id="UP001501170">
    <property type="component" value="Unassembled WGS sequence"/>
</dbReference>
<proteinExistence type="inferred from homology"/>
<sequence>MVDTELGRLTMVADGSALTAVYFPHHWHLPPETEYGEPTAADDPVFVQAARELDEYVAGDRREFDVEIATSGDDFSERVWAMLREIPYGETTTYGELARRLGNPRLAQRVGQCVGRNPISVIIPCHRVIGADGSLTGYAGGLDRKRRLLEIEEPPEVSDARLF</sequence>
<evidence type="ECO:0000256" key="2">
    <source>
        <dbReference type="ARBA" id="ARBA00022490"/>
    </source>
</evidence>
<feature type="domain" description="Methylguanine DNA methyltransferase ribonuclease-like" evidence="10">
    <location>
        <begin position="3"/>
        <end position="69"/>
    </location>
</feature>
<keyword evidence="3 8" id="KW-0489">Methyltransferase</keyword>
<reference evidence="11 12" key="1">
    <citation type="journal article" date="2019" name="Int. J. Syst. Evol. Microbiol.">
        <title>The Global Catalogue of Microorganisms (GCM) 10K type strain sequencing project: providing services to taxonomists for standard genome sequencing and annotation.</title>
        <authorList>
            <consortium name="The Broad Institute Genomics Platform"/>
            <consortium name="The Broad Institute Genome Sequencing Center for Infectious Disease"/>
            <person name="Wu L."/>
            <person name="Ma J."/>
        </authorList>
    </citation>
    <scope>NUCLEOTIDE SEQUENCE [LARGE SCALE GENOMIC DNA]</scope>
    <source>
        <strain evidence="11 12">JCM 16227</strain>
    </source>
</reference>
<evidence type="ECO:0000256" key="7">
    <source>
        <dbReference type="ARBA" id="ARBA00049348"/>
    </source>
</evidence>
<keyword evidence="5 8" id="KW-0227">DNA damage</keyword>
<dbReference type="InterPro" id="IPR001497">
    <property type="entry name" value="MethylDNA_cys_MeTrfase_AS"/>
</dbReference>
<evidence type="ECO:0000256" key="1">
    <source>
        <dbReference type="ARBA" id="ARBA00001286"/>
    </source>
</evidence>
<dbReference type="SUPFAM" id="SSF46767">
    <property type="entry name" value="Methylated DNA-protein cysteine methyltransferase, C-terminal domain"/>
    <property type="match status" value="1"/>
</dbReference>
<dbReference type="PROSITE" id="PS00374">
    <property type="entry name" value="MGMT"/>
    <property type="match status" value="1"/>
</dbReference>
<dbReference type="InterPro" id="IPR014048">
    <property type="entry name" value="MethylDNA_cys_MeTrfase_DNA-bd"/>
</dbReference>
<dbReference type="EMBL" id="BAAARB010000018">
    <property type="protein sequence ID" value="GAA2387943.1"/>
    <property type="molecule type" value="Genomic_DNA"/>
</dbReference>
<feature type="active site" description="Nucleophile; methyl group acceptor" evidence="8">
    <location>
        <position position="125"/>
    </location>
</feature>
<comment type="subcellular location">
    <subcellularLocation>
        <location evidence="8">Cytoplasm</location>
    </subcellularLocation>
</comment>
<evidence type="ECO:0000259" key="9">
    <source>
        <dbReference type="Pfam" id="PF01035"/>
    </source>
</evidence>
<evidence type="ECO:0000313" key="11">
    <source>
        <dbReference type="EMBL" id="GAA2387943.1"/>
    </source>
</evidence>
<comment type="function">
    <text evidence="8">Involved in the cellular defense against the biological effects of O6-methylguanine (O6-MeG) and O4-methylthymine (O4-MeT) in DNA. Repairs the methylated nucleobase in DNA by stoichiometrically transferring the methyl group to a cysteine residue in the enzyme. This is a suicide reaction: the enzyme is irreversibly inactivated.</text>
</comment>
<evidence type="ECO:0000256" key="8">
    <source>
        <dbReference type="HAMAP-Rule" id="MF_00772"/>
    </source>
</evidence>
<organism evidence="11 12">
    <name type="scientific">Gordonia cholesterolivorans</name>
    <dbReference type="NCBI Taxonomy" id="559625"/>
    <lineage>
        <taxon>Bacteria</taxon>
        <taxon>Bacillati</taxon>
        <taxon>Actinomycetota</taxon>
        <taxon>Actinomycetes</taxon>
        <taxon>Mycobacteriales</taxon>
        <taxon>Gordoniaceae</taxon>
        <taxon>Gordonia</taxon>
    </lineage>
</organism>
<evidence type="ECO:0000256" key="6">
    <source>
        <dbReference type="ARBA" id="ARBA00023204"/>
    </source>
</evidence>
<comment type="catalytic activity">
    <reaction evidence="7 8">
        <text>a 6-O-methyl-2'-deoxyguanosine in DNA + L-cysteinyl-[protein] = S-methyl-L-cysteinyl-[protein] + a 2'-deoxyguanosine in DNA</text>
        <dbReference type="Rhea" id="RHEA:24000"/>
        <dbReference type="Rhea" id="RHEA-COMP:10131"/>
        <dbReference type="Rhea" id="RHEA-COMP:10132"/>
        <dbReference type="Rhea" id="RHEA-COMP:11367"/>
        <dbReference type="Rhea" id="RHEA-COMP:11368"/>
        <dbReference type="ChEBI" id="CHEBI:29950"/>
        <dbReference type="ChEBI" id="CHEBI:82612"/>
        <dbReference type="ChEBI" id="CHEBI:85445"/>
        <dbReference type="ChEBI" id="CHEBI:85448"/>
        <dbReference type="EC" id="2.1.1.63"/>
    </reaction>
</comment>
<dbReference type="InterPro" id="IPR036631">
    <property type="entry name" value="MGMT_N_sf"/>
</dbReference>
<gene>
    <name evidence="11" type="ORF">GCM10009855_30120</name>
</gene>
<dbReference type="PANTHER" id="PTHR10815:SF5">
    <property type="entry name" value="METHYLATED-DNA--PROTEIN-CYSTEINE METHYLTRANSFERASE"/>
    <property type="match status" value="1"/>
</dbReference>
<dbReference type="InterPro" id="IPR023546">
    <property type="entry name" value="MGMT"/>
</dbReference>
<keyword evidence="4 8" id="KW-0808">Transferase</keyword>
<comment type="miscellaneous">
    <text evidence="8">This enzyme catalyzes only one turnover and therefore is not strictly catalytic. According to one definition, an enzyme is a biocatalyst that acts repeatedly and over many reaction cycles.</text>
</comment>
<protein>
    <recommendedName>
        <fullName evidence="8">Methylated-DNA--protein-cysteine methyltransferase</fullName>
        <ecNumber evidence="8">2.1.1.63</ecNumber>
    </recommendedName>
    <alternativeName>
        <fullName evidence="8">6-O-methylguanine-DNA methyltransferase</fullName>
        <shortName evidence="8">MGMT</shortName>
    </alternativeName>
    <alternativeName>
        <fullName evidence="8">O-6-methylguanine-DNA-alkyltransferase</fullName>
    </alternativeName>
</protein>
<keyword evidence="6 8" id="KW-0234">DNA repair</keyword>
<comment type="similarity">
    <text evidence="8">Belongs to the MGMT family.</text>
</comment>
<dbReference type="PANTHER" id="PTHR10815">
    <property type="entry name" value="METHYLATED-DNA--PROTEIN-CYSTEINE METHYLTRANSFERASE"/>
    <property type="match status" value="1"/>
</dbReference>
<dbReference type="Pfam" id="PF02870">
    <property type="entry name" value="Methyltransf_1N"/>
    <property type="match status" value="1"/>
</dbReference>
<evidence type="ECO:0000256" key="4">
    <source>
        <dbReference type="ARBA" id="ARBA00022679"/>
    </source>
</evidence>
<evidence type="ECO:0000256" key="3">
    <source>
        <dbReference type="ARBA" id="ARBA00022603"/>
    </source>
</evidence>
<dbReference type="SUPFAM" id="SSF53155">
    <property type="entry name" value="Methylated DNA-protein cysteine methyltransferase domain"/>
    <property type="match status" value="1"/>
</dbReference>
<dbReference type="InterPro" id="IPR036217">
    <property type="entry name" value="MethylDNA_cys_MeTrfase_DNAb"/>
</dbReference>
<evidence type="ECO:0000256" key="5">
    <source>
        <dbReference type="ARBA" id="ARBA00022763"/>
    </source>
</evidence>
<feature type="domain" description="Methylated-DNA-[protein]-cysteine S-methyltransferase DNA binding" evidence="9">
    <location>
        <begin position="74"/>
        <end position="153"/>
    </location>
</feature>
<dbReference type="CDD" id="cd06445">
    <property type="entry name" value="ATase"/>
    <property type="match status" value="1"/>
</dbReference>
<keyword evidence="12" id="KW-1185">Reference proteome</keyword>
<comment type="caution">
    <text evidence="11">The sequence shown here is derived from an EMBL/GenBank/DDBJ whole genome shotgun (WGS) entry which is preliminary data.</text>
</comment>
<dbReference type="Gene3D" id="3.30.160.70">
    <property type="entry name" value="Methylated DNA-protein cysteine methyltransferase domain"/>
    <property type="match status" value="1"/>
</dbReference>
<evidence type="ECO:0000313" key="12">
    <source>
        <dbReference type="Proteomes" id="UP001501170"/>
    </source>
</evidence>
<accession>A0ABN3HV51</accession>
<name>A0ABN3HV51_9ACTN</name>
<evidence type="ECO:0000259" key="10">
    <source>
        <dbReference type="Pfam" id="PF02870"/>
    </source>
</evidence>
<dbReference type="EC" id="2.1.1.63" evidence="8"/>
<dbReference type="Gene3D" id="1.10.10.10">
    <property type="entry name" value="Winged helix-like DNA-binding domain superfamily/Winged helix DNA-binding domain"/>
    <property type="match status" value="1"/>
</dbReference>
<keyword evidence="2 8" id="KW-0963">Cytoplasm</keyword>
<dbReference type="InterPro" id="IPR008332">
    <property type="entry name" value="MethylG_MeTrfase_N"/>
</dbReference>
<dbReference type="InterPro" id="IPR036388">
    <property type="entry name" value="WH-like_DNA-bd_sf"/>
</dbReference>
<dbReference type="Pfam" id="PF01035">
    <property type="entry name" value="DNA_binding_1"/>
    <property type="match status" value="1"/>
</dbReference>
<comment type="catalytic activity">
    <reaction evidence="1 8">
        <text>a 4-O-methyl-thymidine in DNA + L-cysteinyl-[protein] = a thymidine in DNA + S-methyl-L-cysteinyl-[protein]</text>
        <dbReference type="Rhea" id="RHEA:53428"/>
        <dbReference type="Rhea" id="RHEA-COMP:10131"/>
        <dbReference type="Rhea" id="RHEA-COMP:10132"/>
        <dbReference type="Rhea" id="RHEA-COMP:13555"/>
        <dbReference type="Rhea" id="RHEA-COMP:13556"/>
        <dbReference type="ChEBI" id="CHEBI:29950"/>
        <dbReference type="ChEBI" id="CHEBI:82612"/>
        <dbReference type="ChEBI" id="CHEBI:137386"/>
        <dbReference type="ChEBI" id="CHEBI:137387"/>
        <dbReference type="EC" id="2.1.1.63"/>
    </reaction>
</comment>
<dbReference type="HAMAP" id="MF_00772">
    <property type="entry name" value="OGT"/>
    <property type="match status" value="1"/>
</dbReference>
<dbReference type="NCBIfam" id="TIGR00589">
    <property type="entry name" value="ogt"/>
    <property type="match status" value="1"/>
</dbReference>